<dbReference type="PANTHER" id="PTHR35205:SF1">
    <property type="entry name" value="ZU5 DOMAIN-CONTAINING PROTEIN"/>
    <property type="match status" value="1"/>
</dbReference>
<dbReference type="SUPFAM" id="SSF52540">
    <property type="entry name" value="P-loop containing nucleoside triphosphate hydrolases"/>
    <property type="match status" value="1"/>
</dbReference>
<feature type="domain" description="DUF7779" evidence="1">
    <location>
        <begin position="604"/>
        <end position="690"/>
    </location>
</feature>
<dbReference type="InterPro" id="IPR011990">
    <property type="entry name" value="TPR-like_helical_dom_sf"/>
</dbReference>
<evidence type="ECO:0000313" key="2">
    <source>
        <dbReference type="EMBL" id="KAF2108477.1"/>
    </source>
</evidence>
<dbReference type="Gene3D" id="3.40.50.300">
    <property type="entry name" value="P-loop containing nucleotide triphosphate hydrolases"/>
    <property type="match status" value="1"/>
</dbReference>
<gene>
    <name evidence="2" type="ORF">BDV96DRAFT_652728</name>
</gene>
<dbReference type="GO" id="GO:0043531">
    <property type="term" value="F:ADP binding"/>
    <property type="evidence" value="ECO:0007669"/>
    <property type="project" value="InterPro"/>
</dbReference>
<protein>
    <recommendedName>
        <fullName evidence="1">DUF7779 domain-containing protein</fullName>
    </recommendedName>
</protein>
<evidence type="ECO:0000313" key="3">
    <source>
        <dbReference type="Proteomes" id="UP000799770"/>
    </source>
</evidence>
<dbReference type="EMBL" id="ML977347">
    <property type="protein sequence ID" value="KAF2108477.1"/>
    <property type="molecule type" value="Genomic_DNA"/>
</dbReference>
<dbReference type="SUPFAM" id="SSF53474">
    <property type="entry name" value="alpha/beta-Hydrolases"/>
    <property type="match status" value="1"/>
</dbReference>
<keyword evidence="3" id="KW-1185">Reference proteome</keyword>
<dbReference type="Pfam" id="PF13424">
    <property type="entry name" value="TPR_12"/>
    <property type="match status" value="1"/>
</dbReference>
<dbReference type="Pfam" id="PF25000">
    <property type="entry name" value="DUF7779"/>
    <property type="match status" value="1"/>
</dbReference>
<dbReference type="Pfam" id="PF13374">
    <property type="entry name" value="TPR_10"/>
    <property type="match status" value="1"/>
</dbReference>
<name>A0A6A5YPZ6_9PLEO</name>
<reference evidence="2" key="1">
    <citation type="journal article" date="2020" name="Stud. Mycol.">
        <title>101 Dothideomycetes genomes: a test case for predicting lifestyles and emergence of pathogens.</title>
        <authorList>
            <person name="Haridas S."/>
            <person name="Albert R."/>
            <person name="Binder M."/>
            <person name="Bloem J."/>
            <person name="Labutti K."/>
            <person name="Salamov A."/>
            <person name="Andreopoulos B."/>
            <person name="Baker S."/>
            <person name="Barry K."/>
            <person name="Bills G."/>
            <person name="Bluhm B."/>
            <person name="Cannon C."/>
            <person name="Castanera R."/>
            <person name="Culley D."/>
            <person name="Daum C."/>
            <person name="Ezra D."/>
            <person name="Gonzalez J."/>
            <person name="Henrissat B."/>
            <person name="Kuo A."/>
            <person name="Liang C."/>
            <person name="Lipzen A."/>
            <person name="Lutzoni F."/>
            <person name="Magnuson J."/>
            <person name="Mondo S."/>
            <person name="Nolan M."/>
            <person name="Ohm R."/>
            <person name="Pangilinan J."/>
            <person name="Park H.-J."/>
            <person name="Ramirez L."/>
            <person name="Alfaro M."/>
            <person name="Sun H."/>
            <person name="Tritt A."/>
            <person name="Yoshinaga Y."/>
            <person name="Zwiers L.-H."/>
            <person name="Turgeon B."/>
            <person name="Goodwin S."/>
            <person name="Spatafora J."/>
            <person name="Crous P."/>
            <person name="Grigoriev I."/>
        </authorList>
    </citation>
    <scope>NUCLEOTIDE SEQUENCE</scope>
    <source>
        <strain evidence="2">CBS 627.86</strain>
    </source>
</reference>
<dbReference type="InterPro" id="IPR019734">
    <property type="entry name" value="TPR_rpt"/>
</dbReference>
<accession>A0A6A5YPZ6</accession>
<organism evidence="2 3">
    <name type="scientific">Lophiotrema nucula</name>
    <dbReference type="NCBI Taxonomy" id="690887"/>
    <lineage>
        <taxon>Eukaryota</taxon>
        <taxon>Fungi</taxon>
        <taxon>Dikarya</taxon>
        <taxon>Ascomycota</taxon>
        <taxon>Pezizomycotina</taxon>
        <taxon>Dothideomycetes</taxon>
        <taxon>Pleosporomycetidae</taxon>
        <taxon>Pleosporales</taxon>
        <taxon>Lophiotremataceae</taxon>
        <taxon>Lophiotrema</taxon>
    </lineage>
</organism>
<dbReference type="InterPro" id="IPR056681">
    <property type="entry name" value="DUF7779"/>
</dbReference>
<dbReference type="PANTHER" id="PTHR35205">
    <property type="entry name" value="NB-ARC AND TPR DOMAIN PROTEIN"/>
    <property type="match status" value="1"/>
</dbReference>
<dbReference type="SUPFAM" id="SSF48452">
    <property type="entry name" value="TPR-like"/>
    <property type="match status" value="1"/>
</dbReference>
<dbReference type="InterPro" id="IPR027417">
    <property type="entry name" value="P-loop_NTPase"/>
</dbReference>
<proteinExistence type="predicted"/>
<dbReference type="OrthoDB" id="6161812at2759"/>
<dbReference type="InterPro" id="IPR029058">
    <property type="entry name" value="AB_hydrolase_fold"/>
</dbReference>
<sequence length="1075" mass="120458">MPRRKAAPQAIFRSPKIETLLVAVPGVGTKPPEEWIDQNGNVWLTGVKAPGIGLYSYEHELSKSATSIWQDLLDHGQKILKALISLIDNQKLQHCPVLLVSHSLGGFIVKECLRLAYERTESHYRSLKRALAGAILMGTPHSIRVEEEKWQNVALLPYVSGLGLKTQSIDNKDIKRLCESSRMFDQAGIECPILSVCEHRQTKLKRSFTSKRVMLVDKDFAKTGSNEEEVLVVDSNHRNLCNESDNKGILLFIATALEDARLNIATDSPLDRSDIDELDDTGYDMVESTTNENSSTDPFTASNTAGNSDLGFELLSVSSIPRVERNLPLLPRYCIPVARNRDFYGRKDILDKIGKYFNAPSAASPESENFAHSFAICGPGGMGKTQIAGEYAHHCKVNKTYDAIFWIHADEPSKVSDGIGQIAIDLGLVSEDSNDALDPVITANLTKAWLSDPVKDALIMSDKPDSRASWLIVFDNVDNLEVLEGVWPMDGPGCILITSRDPLAKQSNILAKTGIDLEPFTIEDSSRMIGQLTGREEDGRGIGERLGGLPLALTQMASIIIRNHMTFEEFTETWDENKEHPEYLGVDEKKLHTEGYDKTLSTVWAIESLRHGRALLDVIAFMDPDNVQEEMLKKYATGALGDYPSSSITYLKARKELLQTSLVSKDASQKNLIVHRLVQDAARSKMQPSHYQSVFSMALELVSLSWPFEKFGWRHNVARWRKCEELFPHVLRLKVLAADIIPSVPSLDVQISITMRGHFLESQSLIETAQITANLVKESYSQAETFQKSPKEVKMLNEIIAETHHNLGCIGTESNQPVFTLKHFTKFNEMMAVEIDEDLQTIDNRLAISWNELGNGYMMNCMWKEGESCFKKSLQIAQRLSSFDPADFSFPYVNLGLAYWLSNRLDDALQTLQEGLHFREAKFGPNDKQSFITGRFLYAIGNVLESQKMMTESLSYHERALSQFLSTIGKNHHRTGDVHVRLAGHHLWLCNFDEAGKHVDEALRIFGDRVIFLPERARALFRKGDILQAAGMATEAVRWQQESLSLYLKISGNGTVTPGSVTDANFESLVAFWSR</sequence>
<dbReference type="SMART" id="SM00028">
    <property type="entry name" value="TPR"/>
    <property type="match status" value="5"/>
</dbReference>
<evidence type="ECO:0000259" key="1">
    <source>
        <dbReference type="Pfam" id="PF25000"/>
    </source>
</evidence>
<dbReference type="AlphaFoldDB" id="A0A6A5YPZ6"/>
<dbReference type="Proteomes" id="UP000799770">
    <property type="component" value="Unassembled WGS sequence"/>
</dbReference>
<dbReference type="Gene3D" id="1.25.40.10">
    <property type="entry name" value="Tetratricopeptide repeat domain"/>
    <property type="match status" value="2"/>
</dbReference>